<dbReference type="EMBL" id="CM000832">
    <property type="protein sequence ID" value="EET10192.1"/>
    <property type="molecule type" value="Genomic_DNA"/>
</dbReference>
<organism evidence="1">
    <name type="scientific">Burkholderia pseudomallei 1710a</name>
    <dbReference type="NCBI Taxonomy" id="320371"/>
    <lineage>
        <taxon>Bacteria</taxon>
        <taxon>Pseudomonadati</taxon>
        <taxon>Pseudomonadota</taxon>
        <taxon>Betaproteobacteria</taxon>
        <taxon>Burkholderiales</taxon>
        <taxon>Burkholderiaceae</taxon>
        <taxon>Burkholderia</taxon>
        <taxon>pseudomallei group</taxon>
    </lineage>
</organism>
<evidence type="ECO:0000313" key="1">
    <source>
        <dbReference type="EMBL" id="EET10192.1"/>
    </source>
</evidence>
<gene>
    <name evidence="1" type="ORF">BURPS1710A_3857</name>
</gene>
<reference evidence="1" key="1">
    <citation type="submission" date="2009-05" db="EMBL/GenBank/DDBJ databases">
        <authorList>
            <person name="Harkins D.M."/>
            <person name="DeShazer D."/>
            <person name="Woods D.E."/>
            <person name="Brinkac L.M."/>
            <person name="Brown K.A."/>
            <person name="Hung G.C."/>
            <person name="Tuanyok A."/>
            <person name="Zhang B."/>
            <person name="Nierman W.C."/>
        </authorList>
    </citation>
    <scope>NUCLEOTIDE SEQUENCE [LARGE SCALE GENOMIC DNA]</scope>
    <source>
        <strain evidence="1">1710a</strain>
    </source>
</reference>
<accession>A0A0E1WKL4</accession>
<protein>
    <submittedName>
        <fullName evidence="1">Uncharacterized protein</fullName>
    </submittedName>
</protein>
<proteinExistence type="predicted"/>
<sequence length="51" mass="5632">MAPAPQNLTIVFRRARERHGIEVNSLKPKRICAAVADRAGGRITGLFFDLP</sequence>
<name>A0A0E1WKL4_BURPE</name>
<dbReference type="Proteomes" id="UP000001812">
    <property type="component" value="Chromosome I"/>
</dbReference>
<dbReference type="HOGENOM" id="CLU_3096593_0_0_4"/>
<dbReference type="AlphaFoldDB" id="A0A0E1WKL4"/>